<gene>
    <name evidence="8" type="ORF">DPMN_086132</name>
</gene>
<feature type="region of interest" description="Disordered" evidence="7">
    <location>
        <begin position="481"/>
        <end position="529"/>
    </location>
</feature>
<comment type="caution">
    <text evidence="8">The sequence shown here is derived from an EMBL/GenBank/DDBJ whole genome shotgun (WGS) entry which is preliminary data.</text>
</comment>
<dbReference type="GO" id="GO:0005886">
    <property type="term" value="C:plasma membrane"/>
    <property type="evidence" value="ECO:0007669"/>
    <property type="project" value="TreeGrafter"/>
</dbReference>
<feature type="transmembrane region" description="Helical" evidence="6">
    <location>
        <begin position="218"/>
        <end position="237"/>
    </location>
</feature>
<evidence type="ECO:0000256" key="2">
    <source>
        <dbReference type="ARBA" id="ARBA00022448"/>
    </source>
</evidence>
<dbReference type="Proteomes" id="UP000828390">
    <property type="component" value="Unassembled WGS sequence"/>
</dbReference>
<dbReference type="PANTHER" id="PTHR11958:SF63">
    <property type="entry name" value="AMINO ACID TRANSPORTER"/>
    <property type="match status" value="1"/>
</dbReference>
<keyword evidence="5 6" id="KW-0472">Membrane</keyword>
<evidence type="ECO:0000256" key="3">
    <source>
        <dbReference type="ARBA" id="ARBA00022692"/>
    </source>
</evidence>
<evidence type="ECO:0000256" key="7">
    <source>
        <dbReference type="SAM" id="MobiDB-lite"/>
    </source>
</evidence>
<feature type="transmembrane region" description="Helical" evidence="6">
    <location>
        <begin position="258"/>
        <end position="279"/>
    </location>
</feature>
<organism evidence="8 9">
    <name type="scientific">Dreissena polymorpha</name>
    <name type="common">Zebra mussel</name>
    <name type="synonym">Mytilus polymorpha</name>
    <dbReference type="NCBI Taxonomy" id="45954"/>
    <lineage>
        <taxon>Eukaryota</taxon>
        <taxon>Metazoa</taxon>
        <taxon>Spiralia</taxon>
        <taxon>Lophotrochozoa</taxon>
        <taxon>Mollusca</taxon>
        <taxon>Bivalvia</taxon>
        <taxon>Autobranchia</taxon>
        <taxon>Heteroconchia</taxon>
        <taxon>Euheterodonta</taxon>
        <taxon>Imparidentia</taxon>
        <taxon>Neoheterodontei</taxon>
        <taxon>Myida</taxon>
        <taxon>Dreissenoidea</taxon>
        <taxon>Dreissenidae</taxon>
        <taxon>Dreissena</taxon>
    </lineage>
</organism>
<feature type="transmembrane region" description="Helical" evidence="6">
    <location>
        <begin position="426"/>
        <end position="452"/>
    </location>
</feature>
<feature type="transmembrane region" description="Helical" evidence="6">
    <location>
        <begin position="105"/>
        <end position="127"/>
    </location>
</feature>
<comment type="similarity">
    <text evidence="6">Belongs to the dicarboxylate/amino acid:cation symporter (DAACS) (TC 2.A.23) family.</text>
</comment>
<keyword evidence="9" id="KW-1185">Reference proteome</keyword>
<proteinExistence type="inferred from homology"/>
<dbReference type="InterPro" id="IPR001991">
    <property type="entry name" value="Na-dicarboxylate_symporter"/>
</dbReference>
<protein>
    <recommendedName>
        <fullName evidence="6">Amino acid transporter</fullName>
    </recommendedName>
</protein>
<feature type="transmembrane region" description="Helical" evidence="6">
    <location>
        <begin position="400"/>
        <end position="420"/>
    </location>
</feature>
<dbReference type="InterPro" id="IPR036458">
    <property type="entry name" value="Na:dicarbo_symporter_sf"/>
</dbReference>
<dbReference type="GO" id="GO:0005313">
    <property type="term" value="F:L-glutamate transmembrane transporter activity"/>
    <property type="evidence" value="ECO:0007669"/>
    <property type="project" value="TreeGrafter"/>
</dbReference>
<dbReference type="InterPro" id="IPR050746">
    <property type="entry name" value="DAACS"/>
</dbReference>
<dbReference type="GO" id="GO:0015501">
    <property type="term" value="F:glutamate:sodium symporter activity"/>
    <property type="evidence" value="ECO:0007669"/>
    <property type="project" value="TreeGrafter"/>
</dbReference>
<dbReference type="AlphaFoldDB" id="A0A9D4BKV9"/>
<accession>A0A9D4BKV9</accession>
<evidence type="ECO:0000313" key="9">
    <source>
        <dbReference type="Proteomes" id="UP000828390"/>
    </source>
</evidence>
<sequence>MDLKRKASMVTPFSTRKGQKVLTMLKKNLLVLLLIVALALGLGLGAGLRTREPRFSKREIMYLRFPGDILMNMLTFLIVPLVISSLVSGLASLDTRTSGRIGLRAIVYYLTTTLMAVVLGIVLTVSIQPGIRGGKSEVPTDTTSRVVNTADTFLDLIRQSFPDNLVEMCFKKPVTLQIPRNSSSDENGTLSPTTSNDKNSDAANQTIYDPLVTKVDGMNVLGMVVFSIIFGIVVGRMGDRGRPIAELFASLCEATMQLVNLVIWYSPVGIMFLISAKVVEIDDLDRTFRQLGYYFLTVMAGLALHAFVTLPLVYFLVVRRNPFRYLVRLVEPLLTALATSSSSATMPVTMRCLEENLGIDKRVVKFVIPVGATVNMDGTALYEAVAVLFIGQMRGADLNFGNIVTISLTATAAAIGAAGVPQAGLVTMVIVLSAVGFPSDDVALILAVDWLLDRFRTAVNVLGDMFGAGIVHHLSKRDLETNHDVPGGSGDSSHDVSESHPLLSDGSDRRRYRSSEESNTAVGEHQSEI</sequence>
<keyword evidence="4 6" id="KW-1133">Transmembrane helix</keyword>
<dbReference type="Gene3D" id="1.10.3860.10">
    <property type="entry name" value="Sodium:dicarboxylate symporter"/>
    <property type="match status" value="1"/>
</dbReference>
<reference evidence="8" key="1">
    <citation type="journal article" date="2019" name="bioRxiv">
        <title>The Genome of the Zebra Mussel, Dreissena polymorpha: A Resource for Invasive Species Research.</title>
        <authorList>
            <person name="McCartney M.A."/>
            <person name="Auch B."/>
            <person name="Kono T."/>
            <person name="Mallez S."/>
            <person name="Zhang Y."/>
            <person name="Obille A."/>
            <person name="Becker A."/>
            <person name="Abrahante J.E."/>
            <person name="Garbe J."/>
            <person name="Badalamenti J.P."/>
            <person name="Herman A."/>
            <person name="Mangelson H."/>
            <person name="Liachko I."/>
            <person name="Sullivan S."/>
            <person name="Sone E.D."/>
            <person name="Koren S."/>
            <person name="Silverstein K.A.T."/>
            <person name="Beckman K.B."/>
            <person name="Gohl D.M."/>
        </authorList>
    </citation>
    <scope>NUCLEOTIDE SEQUENCE</scope>
    <source>
        <strain evidence="8">Duluth1</strain>
        <tissue evidence="8">Whole animal</tissue>
    </source>
</reference>
<evidence type="ECO:0000256" key="1">
    <source>
        <dbReference type="ARBA" id="ARBA00004141"/>
    </source>
</evidence>
<dbReference type="PRINTS" id="PR00173">
    <property type="entry name" value="EDTRNSPORT"/>
</dbReference>
<reference evidence="8" key="2">
    <citation type="submission" date="2020-11" db="EMBL/GenBank/DDBJ databases">
        <authorList>
            <person name="McCartney M.A."/>
            <person name="Auch B."/>
            <person name="Kono T."/>
            <person name="Mallez S."/>
            <person name="Becker A."/>
            <person name="Gohl D.M."/>
            <person name="Silverstein K.A.T."/>
            <person name="Koren S."/>
            <person name="Bechman K.B."/>
            <person name="Herman A."/>
            <person name="Abrahante J.E."/>
            <person name="Garbe J."/>
        </authorList>
    </citation>
    <scope>NUCLEOTIDE SEQUENCE</scope>
    <source>
        <strain evidence="8">Duluth1</strain>
        <tissue evidence="8">Whole animal</tissue>
    </source>
</reference>
<keyword evidence="6" id="KW-0769">Symport</keyword>
<dbReference type="PANTHER" id="PTHR11958">
    <property type="entry name" value="SODIUM/DICARBOXYLATE SYMPORTER-RELATED"/>
    <property type="match status" value="1"/>
</dbReference>
<dbReference type="SUPFAM" id="SSF118215">
    <property type="entry name" value="Proton glutamate symport protein"/>
    <property type="match status" value="1"/>
</dbReference>
<feature type="transmembrane region" description="Helical" evidence="6">
    <location>
        <begin position="291"/>
        <end position="318"/>
    </location>
</feature>
<name>A0A9D4BKV9_DREPO</name>
<dbReference type="GO" id="GO:0015175">
    <property type="term" value="F:neutral L-amino acid transmembrane transporter activity"/>
    <property type="evidence" value="ECO:0007669"/>
    <property type="project" value="TreeGrafter"/>
</dbReference>
<evidence type="ECO:0000256" key="5">
    <source>
        <dbReference type="ARBA" id="ARBA00023136"/>
    </source>
</evidence>
<dbReference type="EMBL" id="JAIWYP010000016">
    <property type="protein sequence ID" value="KAH3698589.1"/>
    <property type="molecule type" value="Genomic_DNA"/>
</dbReference>
<feature type="region of interest" description="Disordered" evidence="7">
    <location>
        <begin position="180"/>
        <end position="202"/>
    </location>
</feature>
<evidence type="ECO:0000313" key="8">
    <source>
        <dbReference type="EMBL" id="KAH3698589.1"/>
    </source>
</evidence>
<feature type="transmembrane region" description="Helical" evidence="6">
    <location>
        <begin position="69"/>
        <end position="93"/>
    </location>
</feature>
<dbReference type="OrthoDB" id="5877963at2759"/>
<feature type="compositionally biased region" description="Basic and acidic residues" evidence="7">
    <location>
        <begin position="506"/>
        <end position="516"/>
    </location>
</feature>
<comment type="subcellular location">
    <subcellularLocation>
        <location evidence="1 6">Membrane</location>
        <topology evidence="1 6">Multi-pass membrane protein</topology>
    </subcellularLocation>
</comment>
<dbReference type="Pfam" id="PF00375">
    <property type="entry name" value="SDF"/>
    <property type="match status" value="1"/>
</dbReference>
<evidence type="ECO:0000256" key="6">
    <source>
        <dbReference type="RuleBase" id="RU361216"/>
    </source>
</evidence>
<keyword evidence="2 6" id="KW-0813">Transport</keyword>
<keyword evidence="3 6" id="KW-0812">Transmembrane</keyword>
<evidence type="ECO:0000256" key="4">
    <source>
        <dbReference type="ARBA" id="ARBA00022989"/>
    </source>
</evidence>